<evidence type="ECO:0000313" key="3">
    <source>
        <dbReference type="Proteomes" id="UP000247755"/>
    </source>
</evidence>
<dbReference type="AlphaFoldDB" id="A0A318I4E1"/>
<dbReference type="Gene3D" id="3.20.20.80">
    <property type="entry name" value="Glycosidases"/>
    <property type="match status" value="1"/>
</dbReference>
<name>A0A318I4E1_BURPY</name>
<protein>
    <recommendedName>
        <fullName evidence="4">Asl1-like glycosyl hydrolase catalytic domain-containing protein</fullName>
    </recommendedName>
</protein>
<dbReference type="EMBL" id="QJJY01000026">
    <property type="protein sequence ID" value="PXX25847.1"/>
    <property type="molecule type" value="Genomic_DNA"/>
</dbReference>
<sequence length="452" mass="50166">MARPFDVSKLFYGMNIHPQYNGAPWHRTPAEVIDEVHELGCTVARIDCYNPEVDADIVLEHIYEAERKGILVVPCLGYDEPIIENDPDGNYDVGKYCGEEFAKVLSDHCPIYEVSNEISVFCNGVGVPGTEPSHYDQEKYINCRELIRGVIDGIKSVQIDAKIIIGGGVTVLTGFNKLLWNGTEPDGSGGHPLVRWDYTGWHWYESSGAIDQAGDGTGVPYNVIEDLARFGVPIWITELGFDAFNSDFPQQSVYVNAALTEYRKHRDVYNVINTCWYALYDDGSGDFGLIQVQADASAAAEANRDTKAYSKQKSREALLAYTSSKSRRASAGITASRGKSPAAAGAKPESLERKPAHETFMTFVSANPDDDQSGEEFHTAEYTLPIALYQRLRDAAAEHHVSENDELVHRLDATFTPLWALYENLKSAAEHNGVSLFDEVVTRLESTFSERK</sequence>
<gene>
    <name evidence="2" type="ORF">NA66_102684</name>
</gene>
<dbReference type="InterPro" id="IPR017853">
    <property type="entry name" value="GH"/>
</dbReference>
<dbReference type="RefSeq" id="WP_143155783.1">
    <property type="nucleotide sequence ID" value="NZ_QJJY01000026.1"/>
</dbReference>
<accession>A0A318I4E1</accession>
<feature type="region of interest" description="Disordered" evidence="1">
    <location>
        <begin position="330"/>
        <end position="351"/>
    </location>
</feature>
<comment type="caution">
    <text evidence="2">The sequence shown here is derived from an EMBL/GenBank/DDBJ whole genome shotgun (WGS) entry which is preliminary data.</text>
</comment>
<evidence type="ECO:0000313" key="2">
    <source>
        <dbReference type="EMBL" id="PXX25847.1"/>
    </source>
</evidence>
<proteinExistence type="predicted"/>
<dbReference type="SUPFAM" id="SSF51445">
    <property type="entry name" value="(Trans)glycosidases"/>
    <property type="match status" value="1"/>
</dbReference>
<organism evidence="2 3">
    <name type="scientific">Burkholderia pyrrocinia</name>
    <name type="common">Pseudomonas pyrrocinia</name>
    <dbReference type="NCBI Taxonomy" id="60550"/>
    <lineage>
        <taxon>Bacteria</taxon>
        <taxon>Pseudomonadati</taxon>
        <taxon>Pseudomonadota</taxon>
        <taxon>Betaproteobacteria</taxon>
        <taxon>Burkholderiales</taxon>
        <taxon>Burkholderiaceae</taxon>
        <taxon>Burkholderia</taxon>
        <taxon>Burkholderia cepacia complex</taxon>
    </lineage>
</organism>
<evidence type="ECO:0008006" key="4">
    <source>
        <dbReference type="Google" id="ProtNLM"/>
    </source>
</evidence>
<evidence type="ECO:0000256" key="1">
    <source>
        <dbReference type="SAM" id="MobiDB-lite"/>
    </source>
</evidence>
<reference evidence="2 3" key="1">
    <citation type="submission" date="2018-05" db="EMBL/GenBank/DDBJ databases">
        <title>Comparative genomics of bacterial root endophytes of switchgrass collected from native prairies over two seasons.</title>
        <authorList>
            <person name="Tang Y."/>
        </authorList>
    </citation>
    <scope>NUCLEOTIDE SEQUENCE [LARGE SCALE GENOMIC DNA]</scope>
    <source>
        <strain evidence="2 3">NFIX32</strain>
    </source>
</reference>
<dbReference type="Proteomes" id="UP000247755">
    <property type="component" value="Unassembled WGS sequence"/>
</dbReference>